<comment type="caution">
    <text evidence="2">The sequence shown here is derived from an EMBL/GenBank/DDBJ whole genome shotgun (WGS) entry which is preliminary data.</text>
</comment>
<reference evidence="2" key="1">
    <citation type="journal article" date="2020" name="G3 (Bethesda)">
        <title>High-Quality Assemblies for Three Invasive Social Wasps from the &lt;i&gt;Vespula&lt;/i&gt; Genus.</title>
        <authorList>
            <person name="Harrop T.W.R."/>
            <person name="Guhlin J."/>
            <person name="McLaughlin G.M."/>
            <person name="Permina E."/>
            <person name="Stockwell P."/>
            <person name="Gilligan J."/>
            <person name="Le Lec M.F."/>
            <person name="Gruber M.A.M."/>
            <person name="Quinn O."/>
            <person name="Lovegrove M."/>
            <person name="Duncan E.J."/>
            <person name="Remnant E.J."/>
            <person name="Van Eeckhoven J."/>
            <person name="Graham B."/>
            <person name="Knapp R.A."/>
            <person name="Langford K.W."/>
            <person name="Kronenberg Z."/>
            <person name="Press M.O."/>
            <person name="Eacker S.M."/>
            <person name="Wilson-Rankin E.E."/>
            <person name="Purcell J."/>
            <person name="Lester P.J."/>
            <person name="Dearden P.K."/>
        </authorList>
    </citation>
    <scope>NUCLEOTIDE SEQUENCE</scope>
    <source>
        <strain evidence="2">Marl-1</strain>
    </source>
</reference>
<feature type="region of interest" description="Disordered" evidence="1">
    <location>
        <begin position="110"/>
        <end position="165"/>
    </location>
</feature>
<dbReference type="Proteomes" id="UP000614350">
    <property type="component" value="Unassembled WGS sequence"/>
</dbReference>
<protein>
    <submittedName>
        <fullName evidence="2">Uncharacterized protein</fullName>
    </submittedName>
</protein>
<keyword evidence="3" id="KW-1185">Reference proteome</keyword>
<dbReference type="AlphaFoldDB" id="A0A834IYW0"/>
<name>A0A834IYW0_VESVU</name>
<gene>
    <name evidence="2" type="ORF">HZH66_014772</name>
</gene>
<sequence length="165" mass="18756">MQLFRSCYHRSIVYDHVHLPRGPYVAVAMDRVSGIRGDYHHLTSNQLLSTLLSGSYSRPSDIHLDGMALDWSMSIYLSATTPLSHFRYHLHLKSLGSRCTRLYWEPPLVSPTERLSNGRPDRAARSSPSVAEFSEERRERRKINQASRPPSPSYKSGKTTKSVKG</sequence>
<dbReference type="EMBL" id="JACSEA010000023">
    <property type="protein sequence ID" value="KAF7379401.1"/>
    <property type="molecule type" value="Genomic_DNA"/>
</dbReference>
<organism evidence="2 3">
    <name type="scientific">Vespula vulgaris</name>
    <name type="common">Yellow jacket</name>
    <name type="synonym">Wasp</name>
    <dbReference type="NCBI Taxonomy" id="7454"/>
    <lineage>
        <taxon>Eukaryota</taxon>
        <taxon>Metazoa</taxon>
        <taxon>Ecdysozoa</taxon>
        <taxon>Arthropoda</taxon>
        <taxon>Hexapoda</taxon>
        <taxon>Insecta</taxon>
        <taxon>Pterygota</taxon>
        <taxon>Neoptera</taxon>
        <taxon>Endopterygota</taxon>
        <taxon>Hymenoptera</taxon>
        <taxon>Apocrita</taxon>
        <taxon>Aculeata</taxon>
        <taxon>Vespoidea</taxon>
        <taxon>Vespidae</taxon>
        <taxon>Vespinae</taxon>
        <taxon>Vespula</taxon>
    </lineage>
</organism>
<evidence type="ECO:0000256" key="1">
    <source>
        <dbReference type="SAM" id="MobiDB-lite"/>
    </source>
</evidence>
<proteinExistence type="predicted"/>
<evidence type="ECO:0000313" key="3">
    <source>
        <dbReference type="Proteomes" id="UP000614350"/>
    </source>
</evidence>
<feature type="compositionally biased region" description="Polar residues" evidence="1">
    <location>
        <begin position="144"/>
        <end position="165"/>
    </location>
</feature>
<accession>A0A834IYW0</accession>
<evidence type="ECO:0000313" key="2">
    <source>
        <dbReference type="EMBL" id="KAF7379401.1"/>
    </source>
</evidence>